<accession>A0ABR2GL48</accession>
<organism evidence="1 2">
    <name type="scientific">Tritrichomonas musculus</name>
    <dbReference type="NCBI Taxonomy" id="1915356"/>
    <lineage>
        <taxon>Eukaryota</taxon>
        <taxon>Metamonada</taxon>
        <taxon>Parabasalia</taxon>
        <taxon>Tritrichomonadida</taxon>
        <taxon>Tritrichomonadidae</taxon>
        <taxon>Tritrichomonas</taxon>
    </lineage>
</organism>
<protein>
    <recommendedName>
        <fullName evidence="3">DNA recombination and repair protein Rad51-like C-terminal domain-containing protein</fullName>
    </recommendedName>
</protein>
<dbReference type="EMBL" id="JAPFFF010000343">
    <property type="protein sequence ID" value="KAK8834658.1"/>
    <property type="molecule type" value="Genomic_DNA"/>
</dbReference>
<evidence type="ECO:0000313" key="1">
    <source>
        <dbReference type="EMBL" id="KAK8834658.1"/>
    </source>
</evidence>
<reference evidence="1 2" key="1">
    <citation type="submission" date="2024-04" db="EMBL/GenBank/DDBJ databases">
        <title>Tritrichomonas musculus Genome.</title>
        <authorList>
            <person name="Alves-Ferreira E."/>
            <person name="Grigg M."/>
            <person name="Lorenzi H."/>
            <person name="Galac M."/>
        </authorList>
    </citation>
    <scope>NUCLEOTIDE SEQUENCE [LARGE SCALE GENOMIC DNA]</scope>
    <source>
        <strain evidence="1 2">EAF2021</strain>
    </source>
</reference>
<comment type="caution">
    <text evidence="1">The sequence shown here is derived from an EMBL/GenBank/DDBJ whole genome shotgun (WGS) entry which is preliminary data.</text>
</comment>
<proteinExistence type="predicted"/>
<keyword evidence="2" id="KW-1185">Reference proteome</keyword>
<evidence type="ECO:0000313" key="2">
    <source>
        <dbReference type="Proteomes" id="UP001470230"/>
    </source>
</evidence>
<sequence length="111" mass="12724">MNCGIKLADVDKEYFFNIKLFSNTAYIEILKTFLKMSVEINYPSKSFEMILNKIIGIKSELINDIDTCIFILDSVTSIKNNAFLNRKSLTQITISSSITSIGYHFFMNAHH</sequence>
<dbReference type="Proteomes" id="UP001470230">
    <property type="component" value="Unassembled WGS sequence"/>
</dbReference>
<name>A0ABR2GL48_9EUKA</name>
<dbReference type="Pfam" id="PF13306">
    <property type="entry name" value="LRR_5"/>
    <property type="match status" value="1"/>
</dbReference>
<dbReference type="Gene3D" id="3.40.50.12480">
    <property type="match status" value="1"/>
</dbReference>
<dbReference type="InterPro" id="IPR026906">
    <property type="entry name" value="LRR_5"/>
</dbReference>
<gene>
    <name evidence="1" type="ORF">M9Y10_026529</name>
</gene>
<evidence type="ECO:0008006" key="3">
    <source>
        <dbReference type="Google" id="ProtNLM"/>
    </source>
</evidence>